<comment type="caution">
    <text evidence="2">The sequence shown here is derived from an EMBL/GenBank/DDBJ whole genome shotgun (WGS) entry which is preliminary data.</text>
</comment>
<dbReference type="EMBL" id="LGGI01000069">
    <property type="protein sequence ID" value="KUK66876.1"/>
    <property type="molecule type" value="Genomic_DNA"/>
</dbReference>
<reference evidence="3" key="1">
    <citation type="journal article" date="2015" name="MBio">
        <title>Genome-Resolved Metagenomic Analysis Reveals Roles for Candidate Phyla and Other Microbial Community Members in Biogeochemical Transformations in Oil Reservoirs.</title>
        <authorList>
            <person name="Hu P."/>
            <person name="Tom L."/>
            <person name="Singh A."/>
            <person name="Thomas B.C."/>
            <person name="Baker B.J."/>
            <person name="Piceno Y.M."/>
            <person name="Andersen G.L."/>
            <person name="Banfield J.F."/>
        </authorList>
    </citation>
    <scope>NUCLEOTIDE SEQUENCE [LARGE SCALE GENOMIC DNA]</scope>
</reference>
<sequence>MVPLKILEYVLLFFLLTANITKLILKEGLRKLVLHVAVVVTLLFLTILYVVTDQSFWAGVLGILTGVNFVTLAIRIFEKEN</sequence>
<proteinExistence type="predicted"/>
<keyword evidence="1" id="KW-1133">Transmembrane helix</keyword>
<name>A0A101GYA7_9BACT</name>
<evidence type="ECO:0008006" key="4">
    <source>
        <dbReference type="Google" id="ProtNLM"/>
    </source>
</evidence>
<feature type="transmembrane region" description="Helical" evidence="1">
    <location>
        <begin position="6"/>
        <end position="25"/>
    </location>
</feature>
<organism evidence="2 3">
    <name type="scientific">candidate division WS6 bacterium 36_33</name>
    <dbReference type="NCBI Taxonomy" id="1641388"/>
    <lineage>
        <taxon>Bacteria</taxon>
        <taxon>Candidatus Dojkabacteria</taxon>
    </lineage>
</organism>
<feature type="transmembrane region" description="Helical" evidence="1">
    <location>
        <begin position="56"/>
        <end position="77"/>
    </location>
</feature>
<keyword evidence="1" id="KW-0812">Transmembrane</keyword>
<feature type="transmembrane region" description="Helical" evidence="1">
    <location>
        <begin position="32"/>
        <end position="50"/>
    </location>
</feature>
<keyword evidence="1" id="KW-0472">Membrane</keyword>
<dbReference type="AlphaFoldDB" id="A0A101GYA7"/>
<protein>
    <recommendedName>
        <fullName evidence="4">Transmembrane(S)protein</fullName>
    </recommendedName>
</protein>
<evidence type="ECO:0000256" key="1">
    <source>
        <dbReference type="SAM" id="Phobius"/>
    </source>
</evidence>
<evidence type="ECO:0000313" key="2">
    <source>
        <dbReference type="EMBL" id="KUK66876.1"/>
    </source>
</evidence>
<dbReference type="Proteomes" id="UP000053469">
    <property type="component" value="Unassembled WGS sequence"/>
</dbReference>
<gene>
    <name evidence="2" type="ORF">XD87_0444</name>
</gene>
<evidence type="ECO:0000313" key="3">
    <source>
        <dbReference type="Proteomes" id="UP000053469"/>
    </source>
</evidence>
<accession>A0A101GYA7</accession>